<dbReference type="InterPro" id="IPR045269">
    <property type="entry name" value="Atg1-like"/>
</dbReference>
<evidence type="ECO:0000256" key="1">
    <source>
        <dbReference type="ARBA" id="ARBA00001936"/>
    </source>
</evidence>
<dbReference type="Pfam" id="PF00069">
    <property type="entry name" value="Pkinase"/>
    <property type="match status" value="1"/>
</dbReference>
<evidence type="ECO:0000256" key="8">
    <source>
        <dbReference type="ARBA" id="ARBA00058225"/>
    </source>
</evidence>
<dbReference type="AlphaFoldDB" id="A0A5J9WKY8"/>
<sequence>MVCRNPSGYFTAQISATDEVTSHHHAGPLIQTTRTRLLKLNETSAYRGSLGDYGDDCRGELGGGDGGGGRPRTRANQRVVGEYVLQRLVGKGSFAKVFRAAHRRTGAPVAVKAIDRELIDKCVHEGILQEREILNSISHPNILRLLDTIDMGKVLYLVLEYCDGGDLDSFLNKHGRVPEATAKDLMRQLAEGLKMLRGRNIVHGDLKPQVLLRSLMNENLAATICGSPLYMAPEIWQGKDYDAKSDLWSVGVILFQLVTGKLPFPGSNYYQLHQNILASEKLNFPSAIEADLCHDCIDLCRRLLQRDPEKRISFEEFFDHKFLATRKSECVIESDHAVDQRDTIETASSVVSKAKSESVESNNSKIFDSWEWIEREYVLVPANCTSMEMLSSLEKSTKDYTGTRTAGYDRSTGKGSVHDQNRDFVHRVIAVQNHGRTPVSISQQSTNVEDKQGKQPDYQMRLHILNQYVVVLTELAQEKLFKGLDLESLSVELVLLAIWKEALDACSLWMDATGDGNLAKSSQEHFLPKSDRSSLNVSRGLDFTRPVSVCSWAESEFMKAYDRAEKISQRLRANDDNTEMPDAMDLIFQTALEYGKSGAANEVLGHQSRSIALYSKAIILHTFILQEAPVLPLNPPFSLSPSNQQRIHRYIANLKSHLCSAQVAGQQQRSIQN</sequence>
<organism evidence="11 12">
    <name type="scientific">Eragrostis curvula</name>
    <name type="common">weeping love grass</name>
    <dbReference type="NCBI Taxonomy" id="38414"/>
    <lineage>
        <taxon>Eukaryota</taxon>
        <taxon>Viridiplantae</taxon>
        <taxon>Streptophyta</taxon>
        <taxon>Embryophyta</taxon>
        <taxon>Tracheophyta</taxon>
        <taxon>Spermatophyta</taxon>
        <taxon>Magnoliopsida</taxon>
        <taxon>Liliopsida</taxon>
        <taxon>Poales</taxon>
        <taxon>Poaceae</taxon>
        <taxon>PACMAD clade</taxon>
        <taxon>Chloridoideae</taxon>
        <taxon>Eragrostideae</taxon>
        <taxon>Eragrostidinae</taxon>
        <taxon>Eragrostis</taxon>
    </lineage>
</organism>
<dbReference type="InterPro" id="IPR056281">
    <property type="entry name" value="MIT_ATG1a/b/c"/>
</dbReference>
<gene>
    <name evidence="11" type="ORF">EJB05_08227</name>
</gene>
<keyword evidence="12" id="KW-1185">Reference proteome</keyword>
<evidence type="ECO:0000256" key="2">
    <source>
        <dbReference type="ARBA" id="ARBA00006234"/>
    </source>
</evidence>
<dbReference type="GO" id="GO:0005829">
    <property type="term" value="C:cytosol"/>
    <property type="evidence" value="ECO:0007669"/>
    <property type="project" value="TreeGrafter"/>
</dbReference>
<dbReference type="GO" id="GO:0005776">
    <property type="term" value="C:autophagosome"/>
    <property type="evidence" value="ECO:0007669"/>
    <property type="project" value="TreeGrafter"/>
</dbReference>
<proteinExistence type="inferred from homology"/>
<dbReference type="GO" id="GO:0005524">
    <property type="term" value="F:ATP binding"/>
    <property type="evidence" value="ECO:0007669"/>
    <property type="project" value="UniProtKB-UniRule"/>
</dbReference>
<dbReference type="Gramene" id="TVU48586">
    <property type="protein sequence ID" value="TVU48586"/>
    <property type="gene ID" value="EJB05_08227"/>
</dbReference>
<reference evidence="11 12" key="1">
    <citation type="journal article" date="2019" name="Sci. Rep.">
        <title>A high-quality genome of Eragrostis curvula grass provides insights into Poaceae evolution and supports new strategies to enhance forage quality.</title>
        <authorList>
            <person name="Carballo J."/>
            <person name="Santos B.A.C.M."/>
            <person name="Zappacosta D."/>
            <person name="Garbus I."/>
            <person name="Selva J.P."/>
            <person name="Gallo C.A."/>
            <person name="Diaz A."/>
            <person name="Albertini E."/>
            <person name="Caccamo M."/>
            <person name="Echenique V."/>
        </authorList>
    </citation>
    <scope>NUCLEOTIDE SEQUENCE [LARGE SCALE GENOMIC DNA]</scope>
    <source>
        <strain evidence="12">cv. Victoria</strain>
        <tissue evidence="11">Leaf</tissue>
    </source>
</reference>
<dbReference type="PANTHER" id="PTHR24348:SF22">
    <property type="entry name" value="NON-SPECIFIC SERINE_THREONINE PROTEIN KINASE"/>
    <property type="match status" value="1"/>
</dbReference>
<accession>A0A5J9WKY8</accession>
<evidence type="ECO:0000256" key="6">
    <source>
        <dbReference type="ARBA" id="ARBA00022777"/>
    </source>
</evidence>
<protein>
    <recommendedName>
        <fullName evidence="10">Protein kinase domain-containing protein</fullName>
    </recommendedName>
</protein>
<evidence type="ECO:0000256" key="3">
    <source>
        <dbReference type="ARBA" id="ARBA00022527"/>
    </source>
</evidence>
<dbReference type="InterPro" id="IPR017441">
    <property type="entry name" value="Protein_kinase_ATP_BS"/>
</dbReference>
<comment type="cofactor">
    <cofactor evidence="1">
        <name>Mn(2+)</name>
        <dbReference type="ChEBI" id="CHEBI:29035"/>
    </cofactor>
</comment>
<dbReference type="SUPFAM" id="SSF56112">
    <property type="entry name" value="Protein kinase-like (PK-like)"/>
    <property type="match status" value="1"/>
</dbReference>
<dbReference type="GO" id="GO:0000407">
    <property type="term" value="C:phagophore assembly site"/>
    <property type="evidence" value="ECO:0007669"/>
    <property type="project" value="TreeGrafter"/>
</dbReference>
<feature type="non-terminal residue" evidence="11">
    <location>
        <position position="1"/>
    </location>
</feature>
<keyword evidence="7 9" id="KW-0067">ATP-binding</keyword>
<keyword evidence="3" id="KW-0723">Serine/threonine-protein kinase</keyword>
<feature type="binding site" evidence="9">
    <location>
        <position position="112"/>
    </location>
    <ligand>
        <name>ATP</name>
        <dbReference type="ChEBI" id="CHEBI:30616"/>
    </ligand>
</feature>
<dbReference type="PROSITE" id="PS00107">
    <property type="entry name" value="PROTEIN_KINASE_ATP"/>
    <property type="match status" value="1"/>
</dbReference>
<dbReference type="GO" id="GO:0010506">
    <property type="term" value="P:regulation of autophagy"/>
    <property type="evidence" value="ECO:0007669"/>
    <property type="project" value="InterPro"/>
</dbReference>
<comment type="caution">
    <text evidence="11">The sequence shown here is derived from an EMBL/GenBank/DDBJ whole genome shotgun (WGS) entry which is preliminary data.</text>
</comment>
<dbReference type="InterPro" id="IPR011009">
    <property type="entry name" value="Kinase-like_dom_sf"/>
</dbReference>
<dbReference type="InterPro" id="IPR000719">
    <property type="entry name" value="Prot_kinase_dom"/>
</dbReference>
<evidence type="ECO:0000256" key="4">
    <source>
        <dbReference type="ARBA" id="ARBA00022679"/>
    </source>
</evidence>
<evidence type="ECO:0000313" key="12">
    <source>
        <dbReference type="Proteomes" id="UP000324897"/>
    </source>
</evidence>
<evidence type="ECO:0000313" key="11">
    <source>
        <dbReference type="EMBL" id="TVU48586.1"/>
    </source>
</evidence>
<evidence type="ECO:0000256" key="9">
    <source>
        <dbReference type="PROSITE-ProRule" id="PRU10141"/>
    </source>
</evidence>
<evidence type="ECO:0000259" key="10">
    <source>
        <dbReference type="PROSITE" id="PS50011"/>
    </source>
</evidence>
<dbReference type="FunFam" id="3.30.200.20:FF:000003">
    <property type="entry name" value="Non-specific serine/threonine protein kinase"/>
    <property type="match status" value="1"/>
</dbReference>
<keyword evidence="4" id="KW-0808">Transferase</keyword>
<evidence type="ECO:0000256" key="5">
    <source>
        <dbReference type="ARBA" id="ARBA00022741"/>
    </source>
</evidence>
<dbReference type="Gene3D" id="1.10.510.10">
    <property type="entry name" value="Transferase(Phosphotransferase) domain 1"/>
    <property type="match status" value="1"/>
</dbReference>
<dbReference type="EMBL" id="RWGY01000004">
    <property type="protein sequence ID" value="TVU48586.1"/>
    <property type="molecule type" value="Genomic_DNA"/>
</dbReference>
<dbReference type="Proteomes" id="UP000324897">
    <property type="component" value="Chromosome 5"/>
</dbReference>
<comment type="similarity">
    <text evidence="2">Belongs to the protein kinase superfamily. CAMK Ser/Thr protein kinase family. SNF1 subfamily.</text>
</comment>
<dbReference type="GO" id="GO:0004674">
    <property type="term" value="F:protein serine/threonine kinase activity"/>
    <property type="evidence" value="ECO:0007669"/>
    <property type="project" value="UniProtKB-KW"/>
</dbReference>
<comment type="function">
    <text evidence="8">CIPK serine-threonine protein kinases interact with CBL proteins. Binding of a CBL protein to the regulatory NAF domain of CIPK protein lead to the activation of the kinase in a calcium-dependent manner.</text>
</comment>
<dbReference type="Pfam" id="PF24497">
    <property type="entry name" value="MIT_ATG1"/>
    <property type="match status" value="1"/>
</dbReference>
<dbReference type="FunFam" id="1.10.510.10:FF:000571">
    <property type="entry name" value="Maternal embryonic leucine zipper kinase"/>
    <property type="match status" value="1"/>
</dbReference>
<dbReference type="PANTHER" id="PTHR24348">
    <property type="entry name" value="SERINE/THREONINE-PROTEIN KINASE UNC-51-RELATED"/>
    <property type="match status" value="1"/>
</dbReference>
<dbReference type="GO" id="GO:0000045">
    <property type="term" value="P:autophagosome assembly"/>
    <property type="evidence" value="ECO:0007669"/>
    <property type="project" value="TreeGrafter"/>
</dbReference>
<dbReference type="GO" id="GO:0016020">
    <property type="term" value="C:membrane"/>
    <property type="evidence" value="ECO:0007669"/>
    <property type="project" value="TreeGrafter"/>
</dbReference>
<name>A0A5J9WKY8_9POAL</name>
<keyword evidence="6" id="KW-0418">Kinase</keyword>
<dbReference type="PROSITE" id="PS50011">
    <property type="entry name" value="PROTEIN_KINASE_DOM"/>
    <property type="match status" value="1"/>
</dbReference>
<keyword evidence="5 9" id="KW-0547">Nucleotide-binding</keyword>
<evidence type="ECO:0000256" key="7">
    <source>
        <dbReference type="ARBA" id="ARBA00022840"/>
    </source>
</evidence>
<feature type="domain" description="Protein kinase" evidence="10">
    <location>
        <begin position="83"/>
        <end position="323"/>
    </location>
</feature>
<dbReference type="OrthoDB" id="346907at2759"/>